<keyword evidence="6 11" id="KW-0067">ATP-binding</keyword>
<dbReference type="SUPFAM" id="SSF50685">
    <property type="entry name" value="Barwin-like endoglucanases"/>
    <property type="match status" value="1"/>
</dbReference>
<dbReference type="Gene3D" id="3.30.200.20">
    <property type="entry name" value="Phosphorylase Kinase, domain 1"/>
    <property type="match status" value="1"/>
</dbReference>
<dbReference type="FunFam" id="1.10.510.10:FF:000948">
    <property type="entry name" value="Related to GCN2-ser/thr protein kinase"/>
    <property type="match status" value="1"/>
</dbReference>
<comment type="catalytic activity">
    <reaction evidence="10">
        <text>L-seryl-[protein] + ATP = O-phospho-L-seryl-[protein] + ADP + H(+)</text>
        <dbReference type="Rhea" id="RHEA:17989"/>
        <dbReference type="Rhea" id="RHEA-COMP:9863"/>
        <dbReference type="Rhea" id="RHEA-COMP:11604"/>
        <dbReference type="ChEBI" id="CHEBI:15378"/>
        <dbReference type="ChEBI" id="CHEBI:29999"/>
        <dbReference type="ChEBI" id="CHEBI:30616"/>
        <dbReference type="ChEBI" id="CHEBI:83421"/>
        <dbReference type="ChEBI" id="CHEBI:456216"/>
        <dbReference type="EC" id="2.7.11.1"/>
    </reaction>
</comment>
<dbReference type="InterPro" id="IPR024435">
    <property type="entry name" value="HisRS-related_dom"/>
</dbReference>
<dbReference type="GO" id="GO:0005829">
    <property type="term" value="C:cytosol"/>
    <property type="evidence" value="ECO:0007669"/>
    <property type="project" value="TreeGrafter"/>
</dbReference>
<dbReference type="InterPro" id="IPR036908">
    <property type="entry name" value="RlpA-like_sf"/>
</dbReference>
<dbReference type="GO" id="GO:0005634">
    <property type="term" value="C:nucleus"/>
    <property type="evidence" value="ECO:0007669"/>
    <property type="project" value="TreeGrafter"/>
</dbReference>
<dbReference type="FunFam" id="3.10.110.10:FF:000050">
    <property type="entry name" value="eIF-2-alpha kinase GCN2"/>
    <property type="match status" value="1"/>
</dbReference>
<feature type="region of interest" description="Disordered" evidence="12">
    <location>
        <begin position="202"/>
        <end position="239"/>
    </location>
</feature>
<dbReference type="EC" id="2.7.11.1" evidence="1"/>
<dbReference type="InterPro" id="IPR011009">
    <property type="entry name" value="Kinase-like_dom_sf"/>
</dbReference>
<feature type="region of interest" description="Disordered" evidence="12">
    <location>
        <begin position="141"/>
        <end position="178"/>
    </location>
</feature>
<dbReference type="Proteomes" id="UP000658997">
    <property type="component" value="Unassembled WGS sequence"/>
</dbReference>
<dbReference type="PROSITE" id="PS50011">
    <property type="entry name" value="PROTEIN_KINASE_DOM"/>
    <property type="match status" value="2"/>
</dbReference>
<dbReference type="CDD" id="cd22249">
    <property type="entry name" value="UDM1_RNF168_RNF169-like"/>
    <property type="match status" value="1"/>
</dbReference>
<evidence type="ECO:0000256" key="2">
    <source>
        <dbReference type="ARBA" id="ARBA00022527"/>
    </source>
</evidence>
<feature type="binding site" evidence="11">
    <location>
        <position position="671"/>
    </location>
    <ligand>
        <name>ATP</name>
        <dbReference type="ChEBI" id="CHEBI:30616"/>
    </ligand>
</feature>
<dbReference type="SMART" id="SM00220">
    <property type="entry name" value="S_TKc"/>
    <property type="match status" value="1"/>
</dbReference>
<dbReference type="PANTHER" id="PTHR11042">
    <property type="entry name" value="EUKARYOTIC TRANSLATION INITIATION FACTOR 2-ALPHA KINASE EIF2-ALPHA KINASE -RELATED"/>
    <property type="match status" value="1"/>
</dbReference>
<dbReference type="GO" id="GO:0009893">
    <property type="term" value="P:positive regulation of metabolic process"/>
    <property type="evidence" value="ECO:0007669"/>
    <property type="project" value="UniProtKB-ARBA"/>
</dbReference>
<feature type="compositionally biased region" description="Basic residues" evidence="12">
    <location>
        <begin position="1654"/>
        <end position="1664"/>
    </location>
</feature>
<dbReference type="GO" id="GO:0004694">
    <property type="term" value="F:eukaryotic translation initiation factor 2alpha kinase activity"/>
    <property type="evidence" value="ECO:0007669"/>
    <property type="project" value="TreeGrafter"/>
</dbReference>
<comment type="similarity">
    <text evidence="8">Belongs to the protein kinase superfamily. Ser/Thr protein kinase family. GCN2 subfamily.</text>
</comment>
<proteinExistence type="inferred from homology"/>
<evidence type="ECO:0000256" key="11">
    <source>
        <dbReference type="PROSITE-ProRule" id="PRU10141"/>
    </source>
</evidence>
<dbReference type="CDD" id="cd23823">
    <property type="entry name" value="RWD_GCN2"/>
    <property type="match status" value="1"/>
</dbReference>
<keyword evidence="4 11" id="KW-0547">Nucleotide-binding</keyword>
<dbReference type="InterPro" id="IPR006575">
    <property type="entry name" value="RWD_dom"/>
</dbReference>
<feature type="compositionally biased region" description="Basic and acidic residues" evidence="12">
    <location>
        <begin position="202"/>
        <end position="211"/>
    </location>
</feature>
<feature type="region of interest" description="Disordered" evidence="12">
    <location>
        <begin position="836"/>
        <end position="885"/>
    </location>
</feature>
<comment type="catalytic activity">
    <reaction evidence="9">
        <text>L-threonyl-[protein] + ATP = O-phospho-L-threonyl-[protein] + ADP + H(+)</text>
        <dbReference type="Rhea" id="RHEA:46608"/>
        <dbReference type="Rhea" id="RHEA-COMP:11060"/>
        <dbReference type="Rhea" id="RHEA-COMP:11605"/>
        <dbReference type="ChEBI" id="CHEBI:15378"/>
        <dbReference type="ChEBI" id="CHEBI:30013"/>
        <dbReference type="ChEBI" id="CHEBI:30616"/>
        <dbReference type="ChEBI" id="CHEBI:61977"/>
        <dbReference type="ChEBI" id="CHEBI:456216"/>
        <dbReference type="EC" id="2.7.11.1"/>
    </reaction>
</comment>
<keyword evidence="7" id="KW-0560">Oxidoreductase</keyword>
<feature type="compositionally biased region" description="Acidic residues" evidence="12">
    <location>
        <begin position="777"/>
        <end position="786"/>
    </location>
</feature>
<feature type="region of interest" description="Disordered" evidence="12">
    <location>
        <begin position="1640"/>
        <end position="1672"/>
    </location>
</feature>
<keyword evidence="3" id="KW-0808">Transferase</keyword>
<dbReference type="InterPro" id="IPR008271">
    <property type="entry name" value="Ser/Thr_kinase_AS"/>
</dbReference>
<evidence type="ECO:0000256" key="8">
    <source>
        <dbReference type="ARBA" id="ARBA00037982"/>
    </source>
</evidence>
<dbReference type="FunFam" id="3.30.200.20:FF:000379">
    <property type="entry name" value="eIF-2-alpha kinase GCN2"/>
    <property type="match status" value="1"/>
</dbReference>
<dbReference type="InterPro" id="IPR000719">
    <property type="entry name" value="Prot_kinase_dom"/>
</dbReference>
<protein>
    <recommendedName>
        <fullName evidence="1">non-specific serine/threonine protein kinase</fullName>
        <ecNumber evidence="1">2.7.11.1</ecNumber>
    </recommendedName>
</protein>
<dbReference type="SUPFAM" id="SSF56112">
    <property type="entry name" value="Protein kinase-like (PK-like)"/>
    <property type="match status" value="2"/>
</dbReference>
<dbReference type="InterPro" id="IPR016135">
    <property type="entry name" value="UBQ-conjugating_enzyme/RWD"/>
</dbReference>
<dbReference type="PANTHER" id="PTHR11042:SF136">
    <property type="entry name" value="EIF-2-ALPHA KINASE GCN2"/>
    <property type="match status" value="1"/>
</dbReference>
<comment type="caution">
    <text evidence="15">The sequence shown here is derived from an EMBL/GenBank/DDBJ whole genome shotgun (WGS) entry which is preliminary data.</text>
</comment>
<dbReference type="PROSITE" id="PS00107">
    <property type="entry name" value="PROTEIN_KINASE_ATP"/>
    <property type="match status" value="1"/>
</dbReference>
<dbReference type="Gene3D" id="3.40.50.800">
    <property type="entry name" value="Anticodon-binding domain"/>
    <property type="match status" value="1"/>
</dbReference>
<feature type="compositionally biased region" description="Polar residues" evidence="12">
    <location>
        <begin position="584"/>
        <end position="599"/>
    </location>
</feature>
<dbReference type="Pfam" id="PF00069">
    <property type="entry name" value="Pkinase"/>
    <property type="match status" value="3"/>
</dbReference>
<keyword evidence="16" id="KW-1185">Reference proteome</keyword>
<dbReference type="SMART" id="SM00591">
    <property type="entry name" value="RWD"/>
    <property type="match status" value="1"/>
</dbReference>
<keyword evidence="5 15" id="KW-0418">Kinase</keyword>
<evidence type="ECO:0000256" key="5">
    <source>
        <dbReference type="ARBA" id="ARBA00022777"/>
    </source>
</evidence>
<dbReference type="CDD" id="cd22191">
    <property type="entry name" value="DPBB_RlpA_EXP_N-like"/>
    <property type="match status" value="1"/>
</dbReference>
<dbReference type="InterPro" id="IPR036621">
    <property type="entry name" value="Anticodon-bd_dom_sf"/>
</dbReference>
<feature type="domain" description="Protein kinase" evidence="13">
    <location>
        <begin position="641"/>
        <end position="1114"/>
    </location>
</feature>
<feature type="region of interest" description="Disordered" evidence="12">
    <location>
        <begin position="1915"/>
        <end position="1945"/>
    </location>
</feature>
<feature type="compositionally biased region" description="Basic and acidic residues" evidence="12">
    <location>
        <begin position="1687"/>
        <end position="1706"/>
    </location>
</feature>
<dbReference type="GO" id="GO:0016491">
    <property type="term" value="F:oxidoreductase activity"/>
    <property type="evidence" value="ECO:0007669"/>
    <property type="project" value="UniProtKB-KW"/>
</dbReference>
<dbReference type="CDD" id="cd14012">
    <property type="entry name" value="PK_eIF2AK_GCN2_rpt1"/>
    <property type="match status" value="1"/>
</dbReference>
<dbReference type="FunFam" id="3.40.50.800:FF:000009">
    <property type="entry name" value="Eukaryotic translation initiation factor 2-alpha kinase"/>
    <property type="match status" value="1"/>
</dbReference>
<dbReference type="Gene3D" id="2.40.40.10">
    <property type="entry name" value="RlpA-like domain"/>
    <property type="match status" value="1"/>
</dbReference>
<evidence type="ECO:0000256" key="12">
    <source>
        <dbReference type="SAM" id="MobiDB-lite"/>
    </source>
</evidence>
<gene>
    <name evidence="15" type="ORF">UBRO2_01355</name>
</gene>
<evidence type="ECO:0000259" key="13">
    <source>
        <dbReference type="PROSITE" id="PS50011"/>
    </source>
</evidence>
<dbReference type="SUPFAM" id="SSF55681">
    <property type="entry name" value="Class II aaRS and biotin synthetases"/>
    <property type="match status" value="1"/>
</dbReference>
<feature type="compositionally biased region" description="Polar residues" evidence="12">
    <location>
        <begin position="1707"/>
        <end position="1716"/>
    </location>
</feature>
<dbReference type="InterPro" id="IPR045864">
    <property type="entry name" value="aa-tRNA-synth_II/BPL/LPL"/>
</dbReference>
<evidence type="ECO:0000256" key="4">
    <source>
        <dbReference type="ARBA" id="ARBA00022741"/>
    </source>
</evidence>
<evidence type="ECO:0000259" key="14">
    <source>
        <dbReference type="PROSITE" id="PS50908"/>
    </source>
</evidence>
<sequence length="2404" mass="265043">MAPSLAPQEVVELQQTEIEAIESILDQDFTRVEQKAWKGAATTQLHEFQVVVRPDEERLKALVCAYVVFRLPKNYPLVTPTIVVKQNDGRHKGLSTDHINKLGDELNRKAKSLLGAEMIWELITAGQDFISINNTVPKEVKDGAPSLSLEEEMQKRAKEQQERQRAERQQEILRRQHAETVRSEQLAQLIQEEANKKAALLKQEKERKRESSYFGQYGPLSPNKSAGSSVSPSEAETAAADASRIETLLEPIEHNGRVTSVLRVGPILSSTGLATRHLAEPAHDAPTDSRAPSHSWIIEHYLVTSPHYAYSAGKRKVEEVEFEFDKLVKVREPGLINVLASAVTRVTDPQGWKLSVVIERTDGLCLRDLLEQCDSLPWKRVRHYLLALLKTVDSLHTRNLVHRGIHADAVYVEGRTPAGVAPIVRLAGACYARRLKDMHKSNPLNDLVGPLEDEAPPDAWKAPESIDQPLSYSRKRDIWDLGVCACQMLFGLDCLIEYDVPEHLIRSSNALAPHVQAFLLLMLDRSSKKRPTAAALVSRLEELILYEDTELSESSNTKMPAQTATPAAGTAAKAIKAASRPGTARQQSDPAGMSLTSPSRKIGTPLDAEGFQGFGSLWPFRASSGPGAPPAATTSRYLSDFEEVEFLGKGAFGSVVKARNRLDGRFYAVKKIKLSSSPDEDERTLREISALSRLDHPHIVRYSTCWIEETHMPIAGLAGSDTDGLTSGRTLETNTTSKTHASGLNLSMSAFGHGFQRPEDAKKPKNRRDDSFRAVPDFDDEDDDDVLASGASSSRLTGSYSDIRFAEDGDDSNDLHNSILSSRPKAETLFKGGLLALRTPSDGSDDDDDNSNEDDEDGDSDESSSDDDDSFGGDDDDFSRIPLSSRRASRAGRSVSRSVSVARPSGTIAVQRVLYIQMEFVENRTLREAIEKGLTEDEAWRILRQMVEALAHISSLGIIHRDLKPSNVLMYANGDVKIGDFGLATNALQIADGNAGNLGGTAEMAESTDLTGDLGTFLYTAPELRAKGGVKYNFKVDIYSLGIIFFEMLASQRVYRTGMERILLIRELRDPSVGLPAVWPHSKLEKQTALIRQMLDHDPERRPSPLEILKSDLLPPKMEDEYIEECLRLMANPTSAYNHQLMDALFSRTAADLVRDFTFDTGAERDRDTSLTTVVCDLIRKAARRHGAVEFTAPLVVPPNGLYTANEKIVQMLDRTGRVVHLPYDLTVPFARVFARSSNQRFKRYEISNVYRENVVAGGQPRAVLAASFDIVSPEKSAAAEAEALALVEEVLDEIPGVASENWVIHINHEVMLSMILERIPAKHHTAVLGVVALLAGSKTMLSARTQLLQLGLPRSTIEELEAFNLNDEVGAVHRRLERLFPLDQRTRLAKAVSQIQDVVATARFFGIQRKFLFSPLLAQSNSLYKGGVLFTVVRAGKRRDVVAAGGRYDSLLKHFANPSTASSAPLHGVGVQMAVGKLTLGLSKYQEVQVAKLLSRTEEERSFGLYTPRRCDVYVASIPGLLETRMEICRELWAHNIAADLQYEHATYDTPESAAATCRAEGILLLVFAKARSPVLKVKVVLQRAEYEVARHELVGFVQDRIAKQRSVDVQVAAGSAGSGSAVSARFGQVGFEAGSMRAGTAASGAPGSLGGLHHHHHHHHPHGGFSRTYSGNEVMPSATIAVREREMLLPERPIERSKKGDKWQQNRPKPSSRQLVLDKASRQVSKFADQLQSGNVPILAVDFTGSNFDRLAAALTACLGSHGERTGYSYPNGEGGDGEDEGAYMFRAFLETLSADEREYARLIKGRAIAFAFPDATGTGFAFFHLVTINYHPSRRNHHHHLLTIQRPCFVSEAIQDKMPRQSLPLLFAALLSTLFLLASAEPIQLCSPNHEHHIGTTVPHIPAHLASLSSPRIHSSPRQLEKRRHHQKDKTKPNSPSSTEISDGKLTYYFGSQLLNPACPGAPAPKDGSMIAAISFDSPFKCGDRIRIQDGRGKEVVVTAVDRCAGCSSSQLGSLSIIPFTRFLHQLRATPASKTPHQPTLKPPIPYSSIHCRSPIPIPPALTTIRQLFTRPSAMLSKPSTAFTPSSTSGTAFPELSPLINPSSTQTLTQLLSDNHVTHHCFFNSLGMHNHSSHQLIADFTLGANPAQLSAHYEYQKSHYLNKFNLHDRTKFDPNIPDADVAHSDKDEPPIEPINESNWKAHLGNARYYWAYLHFFDSFVEKMGAREALEELVFSKEANEGEVKMITRFYGGVLHALIHVGYGLETGMKGMVSEGLAMASVTAASHSWLFDHKWLTSTRSKQAGQQDLFSLVVELQRDPRVSPDSLKLGDEEISLPDKPFLPGGSGEGVIWEYVNRWQALTEGNKEGEERAVGELAVLGGLLLGAVPKSEKGNWFRHDFFL</sequence>
<dbReference type="PROSITE" id="PS00108">
    <property type="entry name" value="PROTEIN_KINASE_ST"/>
    <property type="match status" value="1"/>
</dbReference>
<feature type="region of interest" description="Disordered" evidence="12">
    <location>
        <begin position="1687"/>
        <end position="1718"/>
    </location>
</feature>
<organism evidence="15 16">
    <name type="scientific">Ustilago bromivora</name>
    <dbReference type="NCBI Taxonomy" id="307758"/>
    <lineage>
        <taxon>Eukaryota</taxon>
        <taxon>Fungi</taxon>
        <taxon>Dikarya</taxon>
        <taxon>Basidiomycota</taxon>
        <taxon>Ustilaginomycotina</taxon>
        <taxon>Ustilaginomycetes</taxon>
        <taxon>Ustilaginales</taxon>
        <taxon>Ustilaginaceae</taxon>
        <taxon>Ustilago</taxon>
    </lineage>
</organism>
<dbReference type="InterPro" id="IPR017441">
    <property type="entry name" value="Protein_kinase_ATP_BS"/>
</dbReference>
<keyword evidence="2" id="KW-0723">Serine/threonine-protein kinase</keyword>
<dbReference type="Pfam" id="PF05773">
    <property type="entry name" value="RWD"/>
    <property type="match status" value="1"/>
</dbReference>
<dbReference type="Pfam" id="PF14027">
    <property type="entry name" value="Questin_oxidase"/>
    <property type="match status" value="1"/>
</dbReference>
<dbReference type="SUPFAM" id="SSF54495">
    <property type="entry name" value="UBC-like"/>
    <property type="match status" value="1"/>
</dbReference>
<evidence type="ECO:0000313" key="16">
    <source>
        <dbReference type="Proteomes" id="UP000658997"/>
    </source>
</evidence>
<dbReference type="GO" id="GO:0007165">
    <property type="term" value="P:signal transduction"/>
    <property type="evidence" value="ECO:0007669"/>
    <property type="project" value="UniProtKB-ARBA"/>
</dbReference>
<feature type="compositionally biased region" description="Basic and acidic residues" evidence="12">
    <location>
        <begin position="152"/>
        <end position="178"/>
    </location>
</feature>
<dbReference type="Pfam" id="PF12745">
    <property type="entry name" value="HGTP_anticodon2"/>
    <property type="match status" value="1"/>
</dbReference>
<dbReference type="EMBL" id="ULHB01000017">
    <property type="protein sequence ID" value="SYW76284.1"/>
    <property type="molecule type" value="Genomic_DNA"/>
</dbReference>
<feature type="region of interest" description="Disordered" evidence="12">
    <location>
        <begin position="579"/>
        <end position="599"/>
    </location>
</feature>
<dbReference type="Gene3D" id="1.10.510.10">
    <property type="entry name" value="Transferase(Phosphotransferase) domain 1"/>
    <property type="match status" value="2"/>
</dbReference>
<evidence type="ECO:0000256" key="1">
    <source>
        <dbReference type="ARBA" id="ARBA00012513"/>
    </source>
</evidence>
<dbReference type="PROSITE" id="PS50908">
    <property type="entry name" value="RWD"/>
    <property type="match status" value="1"/>
</dbReference>
<feature type="region of interest" description="Disordered" evidence="12">
    <location>
        <begin position="749"/>
        <end position="794"/>
    </location>
</feature>
<feature type="domain" description="RWD" evidence="14">
    <location>
        <begin position="16"/>
        <end position="133"/>
    </location>
</feature>
<name>A0A8H8QJ60_9BASI</name>
<evidence type="ECO:0000256" key="9">
    <source>
        <dbReference type="ARBA" id="ARBA00047899"/>
    </source>
</evidence>
<accession>A0A8H8QJ60</accession>
<evidence type="ECO:0000256" key="3">
    <source>
        <dbReference type="ARBA" id="ARBA00022679"/>
    </source>
</evidence>
<dbReference type="Gene3D" id="3.30.930.10">
    <property type="entry name" value="Bira Bifunctional Protein, Domain 2"/>
    <property type="match status" value="1"/>
</dbReference>
<dbReference type="Pfam" id="PF13393">
    <property type="entry name" value="tRNA-synt_His"/>
    <property type="match status" value="1"/>
</dbReference>
<dbReference type="InterPro" id="IPR041715">
    <property type="entry name" value="HisRS-like_core"/>
</dbReference>
<feature type="compositionally biased region" description="Basic and acidic residues" evidence="12">
    <location>
        <begin position="756"/>
        <end position="772"/>
    </location>
</feature>
<feature type="compositionally biased region" description="Polar residues" evidence="12">
    <location>
        <begin position="222"/>
        <end position="234"/>
    </location>
</feature>
<feature type="compositionally biased region" description="Acidic residues" evidence="12">
    <location>
        <begin position="843"/>
        <end position="877"/>
    </location>
</feature>
<feature type="domain" description="Protein kinase" evidence="13">
    <location>
        <begin position="247"/>
        <end position="544"/>
    </location>
</feature>
<evidence type="ECO:0000256" key="7">
    <source>
        <dbReference type="ARBA" id="ARBA00023002"/>
    </source>
</evidence>
<dbReference type="InterPro" id="IPR050339">
    <property type="entry name" value="CC_SR_Kinase"/>
</dbReference>
<dbReference type="GO" id="GO:0005524">
    <property type="term" value="F:ATP binding"/>
    <property type="evidence" value="ECO:0007669"/>
    <property type="project" value="UniProtKB-UniRule"/>
</dbReference>
<dbReference type="InterPro" id="IPR025337">
    <property type="entry name" value="Questin_oxidase-like"/>
</dbReference>
<evidence type="ECO:0000256" key="6">
    <source>
        <dbReference type="ARBA" id="ARBA00022840"/>
    </source>
</evidence>
<dbReference type="Gene3D" id="3.10.110.10">
    <property type="entry name" value="Ubiquitin Conjugating Enzyme"/>
    <property type="match status" value="1"/>
</dbReference>
<evidence type="ECO:0000313" key="15">
    <source>
        <dbReference type="EMBL" id="SYW76284.1"/>
    </source>
</evidence>
<reference evidence="15" key="1">
    <citation type="submission" date="2018-08" db="EMBL/GenBank/DDBJ databases">
        <authorList>
            <person name="Guldener U."/>
        </authorList>
    </citation>
    <scope>NUCLEOTIDE SEQUENCE</scope>
    <source>
        <strain evidence="15">UB2</strain>
    </source>
</reference>
<dbReference type="GO" id="GO:1990625">
    <property type="term" value="P:negative regulation of cytoplasmic translational initiation in response to stress"/>
    <property type="evidence" value="ECO:0007669"/>
    <property type="project" value="TreeGrafter"/>
</dbReference>
<evidence type="ECO:0000256" key="10">
    <source>
        <dbReference type="ARBA" id="ARBA00048679"/>
    </source>
</evidence>